<comment type="similarity">
    <text evidence="1">Belongs to the Smg family.</text>
</comment>
<evidence type="ECO:0000313" key="2">
    <source>
        <dbReference type="EMBL" id="QWT50331.1"/>
    </source>
</evidence>
<proteinExistence type="inferred from homology"/>
<name>A0A975SPT9_9RHOO</name>
<reference evidence="2" key="1">
    <citation type="submission" date="2020-11" db="EMBL/GenBank/DDBJ databases">
        <title>Azospira inquinata sp. nov.</title>
        <authorList>
            <person name="Moe W.M."/>
            <person name="Mikes M.C."/>
        </authorList>
    </citation>
    <scope>NUCLEOTIDE SEQUENCE</scope>
    <source>
        <strain evidence="2">Azo-3</strain>
    </source>
</reference>
<protein>
    <recommendedName>
        <fullName evidence="1">Protein Smg homolog</fullName>
    </recommendedName>
</protein>
<keyword evidence="3" id="KW-1185">Reference proteome</keyword>
<dbReference type="Pfam" id="PF04361">
    <property type="entry name" value="DUF494"/>
    <property type="match status" value="1"/>
</dbReference>
<gene>
    <name evidence="1" type="primary">smg</name>
    <name evidence="2" type="ORF">Azoinq_07030</name>
</gene>
<evidence type="ECO:0000313" key="3">
    <source>
        <dbReference type="Proteomes" id="UP000683428"/>
    </source>
</evidence>
<dbReference type="PANTHER" id="PTHR38692">
    <property type="entry name" value="PROTEIN SMG"/>
    <property type="match status" value="1"/>
</dbReference>
<dbReference type="HAMAP" id="MF_00598">
    <property type="entry name" value="Smg"/>
    <property type="match status" value="1"/>
</dbReference>
<dbReference type="KEGG" id="aiq:Azoinq_07030"/>
<sequence length="151" mass="17192">MFDILVYLFENYYEFSSRPEPEVLTRKLTAAGFTEEEITEALGWLAGLKAEGAVRAFPQADPQAIRFYNEEELHKLGSDCRGFLQFLQNAGVLSSELRELVIDRALALAEEPVDLSRFKVIVLMVLWSREKDLDTLIVEELLSDADPDLLH</sequence>
<dbReference type="RefSeq" id="WP_216130585.1">
    <property type="nucleotide sequence ID" value="NZ_CP064782.1"/>
</dbReference>
<accession>A0A975SPT9</accession>
<dbReference type="EMBL" id="CP064782">
    <property type="protein sequence ID" value="QWT50331.1"/>
    <property type="molecule type" value="Genomic_DNA"/>
</dbReference>
<dbReference type="PANTHER" id="PTHR38692:SF1">
    <property type="entry name" value="PROTEIN SMG"/>
    <property type="match status" value="1"/>
</dbReference>
<dbReference type="Proteomes" id="UP000683428">
    <property type="component" value="Chromosome"/>
</dbReference>
<dbReference type="InterPro" id="IPR007456">
    <property type="entry name" value="Smg"/>
</dbReference>
<dbReference type="AlphaFoldDB" id="A0A975SPT9"/>
<evidence type="ECO:0000256" key="1">
    <source>
        <dbReference type="HAMAP-Rule" id="MF_00598"/>
    </source>
</evidence>
<organism evidence="2 3">
    <name type="scientific">Azospira inquinata</name>
    <dbReference type="NCBI Taxonomy" id="2785627"/>
    <lineage>
        <taxon>Bacteria</taxon>
        <taxon>Pseudomonadati</taxon>
        <taxon>Pseudomonadota</taxon>
        <taxon>Betaproteobacteria</taxon>
        <taxon>Rhodocyclales</taxon>
        <taxon>Rhodocyclaceae</taxon>
        <taxon>Azospira</taxon>
    </lineage>
</organism>